<dbReference type="InterPro" id="IPR027417">
    <property type="entry name" value="P-loop_NTPase"/>
</dbReference>
<dbReference type="SUPFAM" id="SSF56112">
    <property type="entry name" value="Protein kinase-like (PK-like)"/>
    <property type="match status" value="1"/>
</dbReference>
<organism evidence="2 3">
    <name type="scientific">Paraburkholderia rhizosphaerae</name>
    <dbReference type="NCBI Taxonomy" id="480658"/>
    <lineage>
        <taxon>Bacteria</taxon>
        <taxon>Pseudomonadati</taxon>
        <taxon>Pseudomonadota</taxon>
        <taxon>Betaproteobacteria</taxon>
        <taxon>Burkholderiales</taxon>
        <taxon>Burkholderiaceae</taxon>
        <taxon>Paraburkholderia</taxon>
    </lineage>
</organism>
<dbReference type="OrthoDB" id="9810277at2"/>
<protein>
    <recommendedName>
        <fullName evidence="4">Aminoglycoside phosphotransferase domain-containing protein</fullName>
    </recommendedName>
</protein>
<accession>A0A4R8LTB2</accession>
<dbReference type="AlphaFoldDB" id="A0A4R8LTB2"/>
<evidence type="ECO:0000313" key="2">
    <source>
        <dbReference type="EMBL" id="TDY50939.1"/>
    </source>
</evidence>
<dbReference type="Gene3D" id="3.40.50.300">
    <property type="entry name" value="P-loop containing nucleotide triphosphate hydrolases"/>
    <property type="match status" value="1"/>
</dbReference>
<dbReference type="InterPro" id="IPR052732">
    <property type="entry name" value="Cell-binding_unc_protein"/>
</dbReference>
<sequence length="552" mass="61238">MRHPDDAAPPGGTARQRSSARQRQTRRALRALDRAMRRPSFYAHPAACIERRETHLSIVYLAGRFAYKIKKPVAFGFVDFTDPAARRRSCEAELRLNRVLARPLYLSLVRVGSNWPANRSSRRGAAVDEYAVRMRRFDERMLFSHLLERHALQLADVDHAAARLAMSHLHAPRDVPRRVLGSAALLRSQLDAVLDGCATRIGTARIEPLRRWCGDEYARVAGTLDARRASGFVRSCHGDLHLNNIVRWRCGVLMFDCIDFDDALRWIDVASDLAFVLMDLRAQGRADLASRLLNRWLDATGDYGALVPLRLYIAYRALVRAYVTRLGADTPASRATSERYLATAIAAMNEPAAARPRALLLCHGYSGSGKSVASRALADLYPAIRVSSDALRKRTRALEPLRQRALSAAAYTASEIDLTYARLLDTAREILRNGYSVIVDATFLKRKHRLAFIDLAAELGVPARLLDFRASDACIASRVAARARSRADLSDADLAVLDAQRAAAEPLSVGELAIAIACDTEVALPVIESAQYWELVLKIDEHQRPAATSRTS</sequence>
<dbReference type="InterPro" id="IPR011009">
    <property type="entry name" value="Kinase-like_dom_sf"/>
</dbReference>
<dbReference type="EMBL" id="SORE01000008">
    <property type="protein sequence ID" value="TDY50939.1"/>
    <property type="molecule type" value="Genomic_DNA"/>
</dbReference>
<evidence type="ECO:0000256" key="1">
    <source>
        <dbReference type="SAM" id="MobiDB-lite"/>
    </source>
</evidence>
<evidence type="ECO:0000313" key="3">
    <source>
        <dbReference type="Proteomes" id="UP000295509"/>
    </source>
</evidence>
<reference evidence="2 3" key="1">
    <citation type="submission" date="2019-03" db="EMBL/GenBank/DDBJ databases">
        <title>Genomic Encyclopedia of Type Strains, Phase III (KMG-III): the genomes of soil and plant-associated and newly described type strains.</title>
        <authorList>
            <person name="Whitman W."/>
        </authorList>
    </citation>
    <scope>NUCLEOTIDE SEQUENCE [LARGE SCALE GENOMIC DNA]</scope>
    <source>
        <strain evidence="2 3">LMG 29544</strain>
    </source>
</reference>
<dbReference type="Proteomes" id="UP000295509">
    <property type="component" value="Unassembled WGS sequence"/>
</dbReference>
<dbReference type="PANTHER" id="PTHR43883">
    <property type="entry name" value="SLR0207 PROTEIN"/>
    <property type="match status" value="1"/>
</dbReference>
<evidence type="ECO:0008006" key="4">
    <source>
        <dbReference type="Google" id="ProtNLM"/>
    </source>
</evidence>
<dbReference type="PANTHER" id="PTHR43883:SF1">
    <property type="entry name" value="GLUCONOKINASE"/>
    <property type="match status" value="1"/>
</dbReference>
<keyword evidence="3" id="KW-1185">Reference proteome</keyword>
<dbReference type="RefSeq" id="WP_134192167.1">
    <property type="nucleotide sequence ID" value="NZ_JBHLUW010000003.1"/>
</dbReference>
<name>A0A4R8LTB2_9BURK</name>
<dbReference type="SUPFAM" id="SSF52540">
    <property type="entry name" value="P-loop containing nucleoside triphosphate hydrolases"/>
    <property type="match status" value="1"/>
</dbReference>
<dbReference type="Pfam" id="PF13671">
    <property type="entry name" value="AAA_33"/>
    <property type="match status" value="1"/>
</dbReference>
<comment type="caution">
    <text evidence="2">The sequence shown here is derived from an EMBL/GenBank/DDBJ whole genome shotgun (WGS) entry which is preliminary data.</text>
</comment>
<proteinExistence type="predicted"/>
<feature type="region of interest" description="Disordered" evidence="1">
    <location>
        <begin position="1"/>
        <end position="25"/>
    </location>
</feature>
<gene>
    <name evidence="2" type="ORF">BX592_108176</name>
</gene>